<evidence type="ECO:0000256" key="4">
    <source>
        <dbReference type="ARBA" id="ARBA00022741"/>
    </source>
</evidence>
<gene>
    <name evidence="11" type="ORF">BN10_1320022</name>
</gene>
<dbReference type="SUPFAM" id="SSF56235">
    <property type="entry name" value="N-terminal nucleophile aminohydrolases (Ntn hydrolases)"/>
    <property type="match status" value="1"/>
</dbReference>
<dbReference type="InterPro" id="IPR029055">
    <property type="entry name" value="Ntn_hydrolases_N"/>
</dbReference>
<dbReference type="EMBL" id="CAIZ01000038">
    <property type="protein sequence ID" value="CCH69123.1"/>
    <property type="molecule type" value="Genomic_DNA"/>
</dbReference>
<keyword evidence="7" id="KW-0315">Glutamine amidotransferase</keyword>
<dbReference type="RefSeq" id="WP_010851873.1">
    <property type="nucleotide sequence ID" value="NZ_HF570956.1"/>
</dbReference>
<dbReference type="CDD" id="cd01991">
    <property type="entry name" value="Asn_synthase_B_C"/>
    <property type="match status" value="1"/>
</dbReference>
<dbReference type="NCBIfam" id="TIGR01536">
    <property type="entry name" value="asn_synth_AEB"/>
    <property type="match status" value="1"/>
</dbReference>
<dbReference type="GO" id="GO:0005829">
    <property type="term" value="C:cytosol"/>
    <property type="evidence" value="ECO:0007669"/>
    <property type="project" value="TreeGrafter"/>
</dbReference>
<evidence type="ECO:0000256" key="7">
    <source>
        <dbReference type="ARBA" id="ARBA00022962"/>
    </source>
</evidence>
<dbReference type="SUPFAM" id="SSF52402">
    <property type="entry name" value="Adenine nucleotide alpha hydrolases-like"/>
    <property type="match status" value="1"/>
</dbReference>
<feature type="binding site" evidence="9">
    <location>
        <position position="30"/>
    </location>
    <ligand>
        <name>L-glutamine</name>
        <dbReference type="ChEBI" id="CHEBI:58359"/>
    </ligand>
</feature>
<dbReference type="Pfam" id="PF00733">
    <property type="entry name" value="Asn_synthase"/>
    <property type="match status" value="1"/>
</dbReference>
<feature type="binding site" evidence="9">
    <location>
        <begin position="302"/>
        <end position="303"/>
    </location>
    <ligand>
        <name>ATP</name>
        <dbReference type="ChEBI" id="CHEBI:30616"/>
    </ligand>
</feature>
<proteinExistence type="inferred from homology"/>
<keyword evidence="5 9" id="KW-0067">ATP-binding</keyword>
<keyword evidence="6" id="KW-0028">Amino-acid biosynthesis</keyword>
<dbReference type="Gene3D" id="3.40.50.620">
    <property type="entry name" value="HUPs"/>
    <property type="match status" value="1"/>
</dbReference>
<reference evidence="11 12" key="1">
    <citation type="journal article" date="2013" name="ISME J.">
        <title>A metabolic model for members of the genus Tetrasphaera involved in enhanced biological phosphorus removal.</title>
        <authorList>
            <person name="Kristiansen R."/>
            <person name="Nguyen H.T.T."/>
            <person name="Saunders A.M."/>
            <person name="Nielsen J.L."/>
            <person name="Wimmer R."/>
            <person name="Le V.Q."/>
            <person name="McIlroy S.J."/>
            <person name="Petrovski S."/>
            <person name="Seviour R.J."/>
            <person name="Calteau A."/>
            <person name="Nielsen K.L."/>
            <person name="Nielsen P.H."/>
        </authorList>
    </citation>
    <scope>NUCLEOTIDE SEQUENCE [LARGE SCALE GENOMIC DNA]</scope>
    <source>
        <strain evidence="11 12">Lp2</strain>
    </source>
</reference>
<comment type="similarity">
    <text evidence="2">Belongs to the asparagine synthetase family.</text>
</comment>
<dbReference type="PIRSF" id="PIRSF001589">
    <property type="entry name" value="Asn_synthetase_glu-h"/>
    <property type="match status" value="1"/>
</dbReference>
<organism evidence="11 12">
    <name type="scientific">Phycicoccus elongatus Lp2</name>
    <dbReference type="NCBI Taxonomy" id="1193181"/>
    <lineage>
        <taxon>Bacteria</taxon>
        <taxon>Bacillati</taxon>
        <taxon>Actinomycetota</taxon>
        <taxon>Actinomycetes</taxon>
        <taxon>Micrococcales</taxon>
        <taxon>Intrasporangiaceae</taxon>
        <taxon>Phycicoccus</taxon>
    </lineage>
</organism>
<dbReference type="GO" id="GO:0004066">
    <property type="term" value="F:asparagine synthase (glutamine-hydrolyzing) activity"/>
    <property type="evidence" value="ECO:0007669"/>
    <property type="project" value="UniProtKB-EC"/>
</dbReference>
<accession>N0DY14</accession>
<dbReference type="OrthoDB" id="9763290at2"/>
<comment type="caution">
    <text evidence="11">The sequence shown here is derived from an EMBL/GenBank/DDBJ whole genome shotgun (WGS) entry which is preliminary data.</text>
</comment>
<evidence type="ECO:0000256" key="8">
    <source>
        <dbReference type="ARBA" id="ARBA00048741"/>
    </source>
</evidence>
<dbReference type="InterPro" id="IPR033738">
    <property type="entry name" value="AsnB_N"/>
</dbReference>
<dbReference type="PANTHER" id="PTHR43284:SF1">
    <property type="entry name" value="ASPARAGINE SYNTHETASE"/>
    <property type="match status" value="1"/>
</dbReference>
<dbReference type="Pfam" id="PF13537">
    <property type="entry name" value="GATase_7"/>
    <property type="match status" value="1"/>
</dbReference>
<evidence type="ECO:0000259" key="10">
    <source>
        <dbReference type="PROSITE" id="PS51278"/>
    </source>
</evidence>
<evidence type="ECO:0000256" key="3">
    <source>
        <dbReference type="ARBA" id="ARBA00012737"/>
    </source>
</evidence>
<dbReference type="STRING" id="1193181.BN10_1320022"/>
<dbReference type="InterPro" id="IPR006426">
    <property type="entry name" value="Asn_synth_AEB"/>
</dbReference>
<protein>
    <recommendedName>
        <fullName evidence="3">asparagine synthase (glutamine-hydrolyzing)</fullName>
        <ecNumber evidence="3">6.3.5.4</ecNumber>
    </recommendedName>
</protein>
<dbReference type="CDD" id="cd00712">
    <property type="entry name" value="AsnB"/>
    <property type="match status" value="1"/>
</dbReference>
<dbReference type="InterPro" id="IPR017932">
    <property type="entry name" value="GATase_2_dom"/>
</dbReference>
<dbReference type="InterPro" id="IPR014729">
    <property type="entry name" value="Rossmann-like_a/b/a_fold"/>
</dbReference>
<keyword evidence="11" id="KW-0436">Ligase</keyword>
<sequence>MIIFNGEIYNFRELKAELVAKGHQFRFQSDTEVILAGYAEWGQDVLRHLLGMFAFALYDTTTGELFIGRDRLGIKPFYYVDAPFFAFASEIKSLMVIPGVQKQVNAEALARFLKFRVHDSDEQTFFAGVKRLMPGHSMTIRRDGTRSVTKWWTLEFNPEFGPSKSDAEYAEEYGAVFEKVMRRHLIADVPLGFNLSGGLDSSGVVGVASQLVHGGEDTHTGGKFFTFSALFPGETIDETRYITEVERFARSTPVYSYPNPDEFWAEIMPWVYTQEEPTISSAPYAYYSVFREAAKHVKVSLSGNGGDETLAGYLPYFRTYLQSAAGTKAYGRMIAEGVRGVPVFYKQYAQRLEQVVKGQGVTMTPFLGESLKGFRDITFGYSPNLNERLSQDVTMYSTPNLLRYEDKNSMAFGLESRVPFLDSELVEFTFNLPIDQKIKNGWTRYVYRNAMKGRMPELNRLRRSKIGFTNPETPWLKHNAPHIRKVFASSALADHGLFNQQQLLESFDRFLIGKERIDSLVYWRILVSQLWIERFGLDGVA</sequence>
<evidence type="ECO:0000313" key="11">
    <source>
        <dbReference type="EMBL" id="CCH69123.1"/>
    </source>
</evidence>
<keyword evidence="12" id="KW-1185">Reference proteome</keyword>
<evidence type="ECO:0000256" key="9">
    <source>
        <dbReference type="PIRSR" id="PIRSR001589-2"/>
    </source>
</evidence>
<dbReference type="InterPro" id="IPR051786">
    <property type="entry name" value="ASN_synthetase/amidase"/>
</dbReference>
<evidence type="ECO:0000256" key="5">
    <source>
        <dbReference type="ARBA" id="ARBA00022840"/>
    </source>
</evidence>
<evidence type="ECO:0000256" key="2">
    <source>
        <dbReference type="ARBA" id="ARBA00005752"/>
    </source>
</evidence>
<evidence type="ECO:0000256" key="6">
    <source>
        <dbReference type="ARBA" id="ARBA00022888"/>
    </source>
</evidence>
<dbReference type="EC" id="6.3.5.4" evidence="3"/>
<comment type="pathway">
    <text evidence="1">Amino-acid biosynthesis; L-asparagine biosynthesis; L-asparagine from L-aspartate (L-Gln route): step 1/1.</text>
</comment>
<dbReference type="AlphaFoldDB" id="N0DY14"/>
<dbReference type="GO" id="GO:0006529">
    <property type="term" value="P:asparagine biosynthetic process"/>
    <property type="evidence" value="ECO:0007669"/>
    <property type="project" value="UniProtKB-KW"/>
</dbReference>
<name>N0DY14_9MICO</name>
<dbReference type="eggNOG" id="COG0367">
    <property type="taxonomic scope" value="Bacteria"/>
</dbReference>
<dbReference type="GO" id="GO:0005524">
    <property type="term" value="F:ATP binding"/>
    <property type="evidence" value="ECO:0007669"/>
    <property type="project" value="UniProtKB-KW"/>
</dbReference>
<dbReference type="InterPro" id="IPR001962">
    <property type="entry name" value="Asn_synthase"/>
</dbReference>
<dbReference type="PANTHER" id="PTHR43284">
    <property type="entry name" value="ASPARAGINE SYNTHETASE (GLUTAMINE-HYDROLYZING)"/>
    <property type="match status" value="1"/>
</dbReference>
<evidence type="ECO:0000256" key="1">
    <source>
        <dbReference type="ARBA" id="ARBA00005187"/>
    </source>
</evidence>
<dbReference type="PROSITE" id="PS51278">
    <property type="entry name" value="GATASE_TYPE_2"/>
    <property type="match status" value="1"/>
</dbReference>
<evidence type="ECO:0000313" key="12">
    <source>
        <dbReference type="Proteomes" id="UP000013167"/>
    </source>
</evidence>
<dbReference type="Proteomes" id="UP000013167">
    <property type="component" value="Unassembled WGS sequence"/>
</dbReference>
<dbReference type="Gene3D" id="3.60.20.10">
    <property type="entry name" value="Glutamine Phosphoribosylpyrophosphate, subunit 1, domain 1"/>
    <property type="match status" value="1"/>
</dbReference>
<keyword evidence="6" id="KW-0061">Asparagine biosynthesis</keyword>
<keyword evidence="4 9" id="KW-0547">Nucleotide-binding</keyword>
<feature type="domain" description="Glutamine amidotransferase type-2" evidence="10">
    <location>
        <begin position="1"/>
        <end position="143"/>
    </location>
</feature>
<dbReference type="HOGENOM" id="CLU_014658_3_3_11"/>
<comment type="catalytic activity">
    <reaction evidence="8">
        <text>L-aspartate + L-glutamine + ATP + H2O = L-asparagine + L-glutamate + AMP + diphosphate + H(+)</text>
        <dbReference type="Rhea" id="RHEA:12228"/>
        <dbReference type="ChEBI" id="CHEBI:15377"/>
        <dbReference type="ChEBI" id="CHEBI:15378"/>
        <dbReference type="ChEBI" id="CHEBI:29985"/>
        <dbReference type="ChEBI" id="CHEBI:29991"/>
        <dbReference type="ChEBI" id="CHEBI:30616"/>
        <dbReference type="ChEBI" id="CHEBI:33019"/>
        <dbReference type="ChEBI" id="CHEBI:58048"/>
        <dbReference type="ChEBI" id="CHEBI:58359"/>
        <dbReference type="ChEBI" id="CHEBI:456215"/>
        <dbReference type="EC" id="6.3.5.4"/>
    </reaction>
</comment>